<accession>A0A8S1CT42</accession>
<dbReference type="EMBL" id="CADEPI010000082">
    <property type="protein sequence ID" value="CAB3373130.1"/>
    <property type="molecule type" value="Genomic_DNA"/>
</dbReference>
<evidence type="ECO:0000256" key="5">
    <source>
        <dbReference type="ARBA" id="ARBA00023136"/>
    </source>
</evidence>
<keyword evidence="4 6" id="KW-1133">Transmembrane helix</keyword>
<dbReference type="Proteomes" id="UP000494165">
    <property type="component" value="Unassembled WGS sequence"/>
</dbReference>
<comment type="subcellular location">
    <subcellularLocation>
        <location evidence="1">Cell membrane</location>
        <topology evidence="1">Multi-pass membrane protein</topology>
    </subcellularLocation>
</comment>
<evidence type="ECO:0000256" key="3">
    <source>
        <dbReference type="ARBA" id="ARBA00022692"/>
    </source>
</evidence>
<evidence type="ECO:0000256" key="2">
    <source>
        <dbReference type="ARBA" id="ARBA00022475"/>
    </source>
</evidence>
<evidence type="ECO:0000313" key="8">
    <source>
        <dbReference type="Proteomes" id="UP000494165"/>
    </source>
</evidence>
<gene>
    <name evidence="7" type="ORF">CLODIP_2_CD11018</name>
</gene>
<keyword evidence="5 6" id="KW-0472">Membrane</keyword>
<feature type="transmembrane region" description="Helical" evidence="6">
    <location>
        <begin position="108"/>
        <end position="131"/>
    </location>
</feature>
<evidence type="ECO:0000256" key="6">
    <source>
        <dbReference type="SAM" id="Phobius"/>
    </source>
</evidence>
<dbReference type="InterPro" id="IPR013604">
    <property type="entry name" value="7TM_chemorcpt"/>
</dbReference>
<keyword evidence="2" id="KW-1003">Cell membrane</keyword>
<reference evidence="7 8" key="1">
    <citation type="submission" date="2020-04" db="EMBL/GenBank/DDBJ databases">
        <authorList>
            <person name="Alioto T."/>
            <person name="Alioto T."/>
            <person name="Gomez Garrido J."/>
        </authorList>
    </citation>
    <scope>NUCLEOTIDE SEQUENCE [LARGE SCALE GENOMIC DNA]</scope>
</reference>
<dbReference type="OrthoDB" id="6604226at2759"/>
<evidence type="ECO:0000256" key="1">
    <source>
        <dbReference type="ARBA" id="ARBA00004651"/>
    </source>
</evidence>
<keyword evidence="8" id="KW-1185">Reference proteome</keyword>
<evidence type="ECO:0000313" key="7">
    <source>
        <dbReference type="EMBL" id="CAB3373130.1"/>
    </source>
</evidence>
<feature type="transmembrane region" description="Helical" evidence="6">
    <location>
        <begin position="206"/>
        <end position="227"/>
    </location>
</feature>
<dbReference type="GO" id="GO:0050909">
    <property type="term" value="P:sensory perception of taste"/>
    <property type="evidence" value="ECO:0007669"/>
    <property type="project" value="InterPro"/>
</dbReference>
<organism evidence="7 8">
    <name type="scientific">Cloeon dipterum</name>
    <dbReference type="NCBI Taxonomy" id="197152"/>
    <lineage>
        <taxon>Eukaryota</taxon>
        <taxon>Metazoa</taxon>
        <taxon>Ecdysozoa</taxon>
        <taxon>Arthropoda</taxon>
        <taxon>Hexapoda</taxon>
        <taxon>Insecta</taxon>
        <taxon>Pterygota</taxon>
        <taxon>Palaeoptera</taxon>
        <taxon>Ephemeroptera</taxon>
        <taxon>Pisciforma</taxon>
        <taxon>Baetidae</taxon>
        <taxon>Cloeon</taxon>
    </lineage>
</organism>
<comment type="caution">
    <text evidence="7">The sequence shown here is derived from an EMBL/GenBank/DDBJ whole genome shotgun (WGS) entry which is preliminary data.</text>
</comment>
<proteinExistence type="predicted"/>
<dbReference type="AlphaFoldDB" id="A0A8S1CT42"/>
<sequence>MMTIFKTKQFKWLEKISAATGFFIPCKEADDAKTGICLNSAWEVHQENFRPIQSLGSFYFNIFQSEIHLLRKSFSFCKFISPSCESFSKWTRQFESINSFLADFNDLFSVQILLAMFDQVLALCFTGYIAAKYFATSLLLIMASVFLNGLAQNLIYCVLGQSIANEADELMSLLSSGTWSRQNMFPVCHVLLSTVKRNFTLCIGNFFTLNMEFFASVIGIVFTYFMILRQF</sequence>
<dbReference type="GO" id="GO:0005886">
    <property type="term" value="C:plasma membrane"/>
    <property type="evidence" value="ECO:0007669"/>
    <property type="project" value="UniProtKB-SubCell"/>
</dbReference>
<dbReference type="Pfam" id="PF08395">
    <property type="entry name" value="7tm_7"/>
    <property type="match status" value="1"/>
</dbReference>
<name>A0A8S1CT42_9INSE</name>
<evidence type="ECO:0000256" key="4">
    <source>
        <dbReference type="ARBA" id="ARBA00022989"/>
    </source>
</evidence>
<feature type="transmembrane region" description="Helical" evidence="6">
    <location>
        <begin position="138"/>
        <end position="164"/>
    </location>
</feature>
<keyword evidence="3 6" id="KW-0812">Transmembrane</keyword>
<protein>
    <submittedName>
        <fullName evidence="7">Uncharacterized protein</fullName>
    </submittedName>
</protein>